<dbReference type="AlphaFoldDB" id="A0A1I0LD03"/>
<dbReference type="InterPro" id="IPR005170">
    <property type="entry name" value="Transptr-assoc_dom"/>
</dbReference>
<dbReference type="PANTHER" id="PTHR43099:SF5">
    <property type="entry name" value="HLYC_CORC FAMILY TRANSPORTER"/>
    <property type="match status" value="1"/>
</dbReference>
<proteinExistence type="predicted"/>
<evidence type="ECO:0000256" key="3">
    <source>
        <dbReference type="ARBA" id="ARBA00022692"/>
    </source>
</evidence>
<dbReference type="Gene3D" id="3.30.465.10">
    <property type="match status" value="1"/>
</dbReference>
<evidence type="ECO:0000256" key="2">
    <source>
        <dbReference type="ARBA" id="ARBA00022475"/>
    </source>
</evidence>
<comment type="subcellular location">
    <subcellularLocation>
        <location evidence="1">Cell membrane</location>
        <topology evidence="1">Multi-pass membrane protein</topology>
    </subcellularLocation>
</comment>
<evidence type="ECO:0000256" key="4">
    <source>
        <dbReference type="ARBA" id="ARBA00022737"/>
    </source>
</evidence>
<dbReference type="InterPro" id="IPR051676">
    <property type="entry name" value="UPF0053_domain"/>
</dbReference>
<dbReference type="InterPro" id="IPR046342">
    <property type="entry name" value="CBS_dom_sf"/>
</dbReference>
<dbReference type="GO" id="GO:0005886">
    <property type="term" value="C:plasma membrane"/>
    <property type="evidence" value="ECO:0007669"/>
    <property type="project" value="UniProtKB-SubCell"/>
</dbReference>
<evidence type="ECO:0000256" key="7">
    <source>
        <dbReference type="ARBA" id="ARBA00023136"/>
    </source>
</evidence>
<evidence type="ECO:0000256" key="8">
    <source>
        <dbReference type="PROSITE-ProRule" id="PRU00703"/>
    </source>
</evidence>
<feature type="domain" description="CBS" evidence="11">
    <location>
        <begin position="274"/>
        <end position="334"/>
    </location>
</feature>
<evidence type="ECO:0000259" key="11">
    <source>
        <dbReference type="PROSITE" id="PS51371"/>
    </source>
</evidence>
<dbReference type="InterPro" id="IPR036318">
    <property type="entry name" value="FAD-bd_PCMH-like_sf"/>
</dbReference>
<dbReference type="CDD" id="cd04590">
    <property type="entry name" value="CBS_pair_CorC_HlyC_assoc"/>
    <property type="match status" value="1"/>
</dbReference>
<keyword evidence="6 8" id="KW-0129">CBS domain</keyword>
<dbReference type="SUPFAM" id="SSF56176">
    <property type="entry name" value="FAD-binding/transporter-associated domain-like"/>
    <property type="match status" value="1"/>
</dbReference>
<dbReference type="InterPro" id="IPR016169">
    <property type="entry name" value="FAD-bd_PCMH_sub2"/>
</dbReference>
<name>A0A1I0LD03_9BACT</name>
<evidence type="ECO:0000256" key="5">
    <source>
        <dbReference type="ARBA" id="ARBA00022989"/>
    </source>
</evidence>
<organism evidence="13 14">
    <name type="scientific">Stigmatella erecta</name>
    <dbReference type="NCBI Taxonomy" id="83460"/>
    <lineage>
        <taxon>Bacteria</taxon>
        <taxon>Pseudomonadati</taxon>
        <taxon>Myxococcota</taxon>
        <taxon>Myxococcia</taxon>
        <taxon>Myxococcales</taxon>
        <taxon>Cystobacterineae</taxon>
        <taxon>Archangiaceae</taxon>
        <taxon>Stigmatella</taxon>
    </lineage>
</organism>
<dbReference type="Pfam" id="PF01595">
    <property type="entry name" value="CNNM"/>
    <property type="match status" value="1"/>
</dbReference>
<evidence type="ECO:0000256" key="9">
    <source>
        <dbReference type="PROSITE-ProRule" id="PRU01193"/>
    </source>
</evidence>
<protein>
    <submittedName>
        <fullName evidence="13">Putative hemolysin</fullName>
    </submittedName>
</protein>
<keyword evidence="3 9" id="KW-0812">Transmembrane</keyword>
<keyword evidence="4" id="KW-0677">Repeat</keyword>
<dbReference type="PANTHER" id="PTHR43099">
    <property type="entry name" value="UPF0053 PROTEIN YRKA"/>
    <property type="match status" value="1"/>
</dbReference>
<dbReference type="PROSITE" id="PS51846">
    <property type="entry name" value="CNNM"/>
    <property type="match status" value="1"/>
</dbReference>
<dbReference type="InterPro" id="IPR000644">
    <property type="entry name" value="CBS_dom"/>
</dbReference>
<accession>A0A1I0LD03</accession>
<keyword evidence="5 9" id="KW-1133">Transmembrane helix</keyword>
<keyword evidence="7 9" id="KW-0472">Membrane</keyword>
<dbReference type="GO" id="GO:0050660">
    <property type="term" value="F:flavin adenine dinucleotide binding"/>
    <property type="evidence" value="ECO:0007669"/>
    <property type="project" value="InterPro"/>
</dbReference>
<dbReference type="Gene3D" id="3.10.580.10">
    <property type="entry name" value="CBS-domain"/>
    <property type="match status" value="1"/>
</dbReference>
<evidence type="ECO:0000259" key="12">
    <source>
        <dbReference type="PROSITE" id="PS51846"/>
    </source>
</evidence>
<reference evidence="14" key="1">
    <citation type="submission" date="2016-10" db="EMBL/GenBank/DDBJ databases">
        <authorList>
            <person name="Varghese N."/>
            <person name="Submissions S."/>
        </authorList>
    </citation>
    <scope>NUCLEOTIDE SEQUENCE [LARGE SCALE GENOMIC DNA]</scope>
    <source>
        <strain evidence="14">DSM 16858</strain>
    </source>
</reference>
<dbReference type="InterPro" id="IPR044751">
    <property type="entry name" value="Ion_transp-like_CBS"/>
</dbReference>
<dbReference type="Pfam" id="PF00571">
    <property type="entry name" value="CBS"/>
    <property type="match status" value="1"/>
</dbReference>
<evidence type="ECO:0000313" key="14">
    <source>
        <dbReference type="Proteomes" id="UP000199181"/>
    </source>
</evidence>
<keyword evidence="2" id="KW-1003">Cell membrane</keyword>
<evidence type="ECO:0000256" key="10">
    <source>
        <dbReference type="SAM" id="Phobius"/>
    </source>
</evidence>
<keyword evidence="14" id="KW-1185">Reference proteome</keyword>
<dbReference type="SUPFAM" id="SSF54631">
    <property type="entry name" value="CBS-domain pair"/>
    <property type="match status" value="1"/>
</dbReference>
<dbReference type="FunFam" id="3.10.580.10:FF:000002">
    <property type="entry name" value="Magnesium/cobalt efflux protein CorC"/>
    <property type="match status" value="1"/>
</dbReference>
<dbReference type="SMART" id="SM01091">
    <property type="entry name" value="CorC_HlyC"/>
    <property type="match status" value="1"/>
</dbReference>
<feature type="transmembrane region" description="Helical" evidence="10">
    <location>
        <begin position="93"/>
        <end position="114"/>
    </location>
</feature>
<dbReference type="Pfam" id="PF03471">
    <property type="entry name" value="CorC_HlyC"/>
    <property type="match status" value="1"/>
</dbReference>
<evidence type="ECO:0000256" key="6">
    <source>
        <dbReference type="ARBA" id="ARBA00023122"/>
    </source>
</evidence>
<feature type="transmembrane region" description="Helical" evidence="10">
    <location>
        <begin position="49"/>
        <end position="73"/>
    </location>
</feature>
<dbReference type="EMBL" id="FOIJ01000024">
    <property type="protein sequence ID" value="SEU37487.1"/>
    <property type="molecule type" value="Genomic_DNA"/>
</dbReference>
<sequence length="428" mass="46050">MLLVLANGIFAGAEIALISLRKTRLRELVEAGSGAAKSVLALREDPERFLATVQIGISVIGAAAAAFGGASIAKRLAPVLAELGVATTASEELALAIVVVFVSFLSLVLGELVPKSLALQHAERYALLIGPVLRGLSRLMKPVVWFLTFSSNLVLRFFGDKTNFSESRLSAEELQQLVEEAARSGTVDPRTGDIASRAFELAELTAFEVMVPRARITALSRRASQEEIQRVILEEGHSRMPVYDGVLDNIVGYVIAQDLLGMAFEKQLILLEDVLRPAYFVPEATRALDLLRQLQTRRCPMAIVVDEQGGLSGLVTTEDLVEELVGELFSENDTPPELLRREADGTMLVDGTAPIRDVNRELGFELPEGDSWSTVGGLCMSLAGAIPAPPTRLSLPDGAVLEVVEASARRVKRVRIHPPPPPAASPPA</sequence>
<dbReference type="Proteomes" id="UP000199181">
    <property type="component" value="Unassembled WGS sequence"/>
</dbReference>
<gene>
    <name evidence="13" type="ORF">SAMN05443639_12424</name>
</gene>
<feature type="domain" description="CNNM transmembrane" evidence="12">
    <location>
        <begin position="1"/>
        <end position="191"/>
    </location>
</feature>
<evidence type="ECO:0000313" key="13">
    <source>
        <dbReference type="EMBL" id="SEU37487.1"/>
    </source>
</evidence>
<evidence type="ECO:0000256" key="1">
    <source>
        <dbReference type="ARBA" id="ARBA00004651"/>
    </source>
</evidence>
<dbReference type="InterPro" id="IPR002550">
    <property type="entry name" value="CNNM"/>
</dbReference>
<dbReference type="PROSITE" id="PS51371">
    <property type="entry name" value="CBS"/>
    <property type="match status" value="1"/>
</dbReference>